<evidence type="ECO:0000313" key="1">
    <source>
        <dbReference type="EMBL" id="KKN93639.1"/>
    </source>
</evidence>
<protein>
    <submittedName>
        <fullName evidence="1">Uncharacterized protein</fullName>
    </submittedName>
</protein>
<comment type="caution">
    <text evidence="1">The sequence shown here is derived from an EMBL/GenBank/DDBJ whole genome shotgun (WGS) entry which is preliminary data.</text>
</comment>
<organism evidence="1">
    <name type="scientific">marine sediment metagenome</name>
    <dbReference type="NCBI Taxonomy" id="412755"/>
    <lineage>
        <taxon>unclassified sequences</taxon>
        <taxon>metagenomes</taxon>
        <taxon>ecological metagenomes</taxon>
    </lineage>
</organism>
<proteinExistence type="predicted"/>
<dbReference type="AlphaFoldDB" id="A0A0F9UPR6"/>
<dbReference type="EMBL" id="LAZR01000084">
    <property type="protein sequence ID" value="KKN93639.1"/>
    <property type="molecule type" value="Genomic_DNA"/>
</dbReference>
<sequence length="225" mass="25532">MSAIKTDIMKYYILIAFLLFFILPTTTTAYYRAGSEGEGTQIYVRRGLVDEKTGERVSLLVITELANESYARNWEVSVVVMPDNEDFAFLLDIRDSHLDYDINYDYDSVLDPGEGEEIGTTVFGPFLVWASADSDIIGDLIWDLTLMSRDGKHVYVNYVMQWGWGIDAPPRIIGKEAAEEETNIINKFALIHPRVIFFSAITIVVAGWRTYDKAINDRITGAEDF</sequence>
<name>A0A0F9UPR6_9ZZZZ</name>
<accession>A0A0F9UPR6</accession>
<gene>
    <name evidence="1" type="ORF">LCGC14_0194710</name>
</gene>
<reference evidence="1" key="1">
    <citation type="journal article" date="2015" name="Nature">
        <title>Complex archaea that bridge the gap between prokaryotes and eukaryotes.</title>
        <authorList>
            <person name="Spang A."/>
            <person name="Saw J.H."/>
            <person name="Jorgensen S.L."/>
            <person name="Zaremba-Niedzwiedzka K."/>
            <person name="Martijn J."/>
            <person name="Lind A.E."/>
            <person name="van Eijk R."/>
            <person name="Schleper C."/>
            <person name="Guy L."/>
            <person name="Ettema T.J."/>
        </authorList>
    </citation>
    <scope>NUCLEOTIDE SEQUENCE</scope>
</reference>